<name>A0A852VMB7_9MICO</name>
<gene>
    <name evidence="2" type="ORF">BJY20_000461</name>
</gene>
<accession>A0A852VMB7</accession>
<sequence>MAYKSAKSGRFITKKHAKSSPNTTYKLGNSGKKKGK</sequence>
<protein>
    <submittedName>
        <fullName evidence="2">Uncharacterized protein</fullName>
    </submittedName>
</protein>
<comment type="caution">
    <text evidence="2">The sequence shown here is derived from an EMBL/GenBank/DDBJ whole genome shotgun (WGS) entry which is preliminary data.</text>
</comment>
<reference evidence="2 3" key="1">
    <citation type="submission" date="2020-07" db="EMBL/GenBank/DDBJ databases">
        <title>Sequencing the genomes of 1000 actinobacteria strains.</title>
        <authorList>
            <person name="Klenk H.-P."/>
        </authorList>
    </citation>
    <scope>NUCLEOTIDE SEQUENCE [LARGE SCALE GENOMIC DNA]</scope>
    <source>
        <strain evidence="2 3">DSM 26154</strain>
    </source>
</reference>
<dbReference type="AlphaFoldDB" id="A0A852VMB7"/>
<proteinExistence type="predicted"/>
<keyword evidence="3" id="KW-1185">Reference proteome</keyword>
<evidence type="ECO:0000313" key="3">
    <source>
        <dbReference type="Proteomes" id="UP000554054"/>
    </source>
</evidence>
<evidence type="ECO:0000313" key="2">
    <source>
        <dbReference type="EMBL" id="NYF97069.1"/>
    </source>
</evidence>
<dbReference type="EMBL" id="JACCAE010000001">
    <property type="protein sequence ID" value="NYF97069.1"/>
    <property type="molecule type" value="Genomic_DNA"/>
</dbReference>
<organism evidence="2 3">
    <name type="scientific">Janibacter cremeus</name>
    <dbReference type="NCBI Taxonomy" id="1285192"/>
    <lineage>
        <taxon>Bacteria</taxon>
        <taxon>Bacillati</taxon>
        <taxon>Actinomycetota</taxon>
        <taxon>Actinomycetes</taxon>
        <taxon>Micrococcales</taxon>
        <taxon>Intrasporangiaceae</taxon>
        <taxon>Janibacter</taxon>
    </lineage>
</organism>
<feature type="region of interest" description="Disordered" evidence="1">
    <location>
        <begin position="1"/>
        <end position="36"/>
    </location>
</feature>
<dbReference type="Proteomes" id="UP000554054">
    <property type="component" value="Unassembled WGS sequence"/>
</dbReference>
<evidence type="ECO:0000256" key="1">
    <source>
        <dbReference type="SAM" id="MobiDB-lite"/>
    </source>
</evidence>